<reference evidence="1 2" key="1">
    <citation type="journal article" date="2011" name="J. Bacteriol.">
        <title>Genome sequence of 'Pedosphaera parvula' Ellin514, an aerobic Verrucomicrobial isolate from pasture soil.</title>
        <authorList>
            <person name="Kant R."/>
            <person name="van Passel M.W."/>
            <person name="Sangwan P."/>
            <person name="Palva A."/>
            <person name="Lucas S."/>
            <person name="Copeland A."/>
            <person name="Lapidus A."/>
            <person name="Glavina Del Rio T."/>
            <person name="Dalin E."/>
            <person name="Tice H."/>
            <person name="Bruce D."/>
            <person name="Goodwin L."/>
            <person name="Pitluck S."/>
            <person name="Chertkov O."/>
            <person name="Larimer F.W."/>
            <person name="Land M.L."/>
            <person name="Hauser L."/>
            <person name="Brettin T.S."/>
            <person name="Detter J.C."/>
            <person name="Han S."/>
            <person name="de Vos W.M."/>
            <person name="Janssen P.H."/>
            <person name="Smidt H."/>
        </authorList>
    </citation>
    <scope>NUCLEOTIDE SEQUENCE [LARGE SCALE GENOMIC DNA]</scope>
    <source>
        <strain evidence="1 2">Ellin514</strain>
    </source>
</reference>
<dbReference type="Proteomes" id="UP000003688">
    <property type="component" value="Unassembled WGS sequence"/>
</dbReference>
<dbReference type="RefSeq" id="WP_007418968.1">
    <property type="nucleotide sequence ID" value="NZ_ABOX02000095.1"/>
</dbReference>
<proteinExistence type="predicted"/>
<name>B9XT35_PEDPL</name>
<keyword evidence="2" id="KW-1185">Reference proteome</keyword>
<dbReference type="EMBL" id="ABOX02000095">
    <property type="protein sequence ID" value="EEF56996.1"/>
    <property type="molecule type" value="Genomic_DNA"/>
</dbReference>
<gene>
    <name evidence="1" type="ORF">Cflav_PD0031</name>
</gene>
<accession>B9XT35</accession>
<evidence type="ECO:0000313" key="1">
    <source>
        <dbReference type="EMBL" id="EEF56996.1"/>
    </source>
</evidence>
<dbReference type="STRING" id="320771.Cflav_PD0031"/>
<dbReference type="AlphaFoldDB" id="B9XT35"/>
<evidence type="ECO:0000313" key="2">
    <source>
        <dbReference type="Proteomes" id="UP000003688"/>
    </source>
</evidence>
<organism evidence="1 2">
    <name type="scientific">Pedosphaera parvula (strain Ellin514)</name>
    <dbReference type="NCBI Taxonomy" id="320771"/>
    <lineage>
        <taxon>Bacteria</taxon>
        <taxon>Pseudomonadati</taxon>
        <taxon>Verrucomicrobiota</taxon>
        <taxon>Pedosphaerae</taxon>
        <taxon>Pedosphaerales</taxon>
        <taxon>Pedosphaeraceae</taxon>
        <taxon>Pedosphaera</taxon>
    </lineage>
</organism>
<comment type="caution">
    <text evidence="1">The sequence shown here is derived from an EMBL/GenBank/DDBJ whole genome shotgun (WGS) entry which is preliminary data.</text>
</comment>
<sequence precursor="true">METQAIENRTEKERTLIKILTLLLLCTLAPGCHSYTTIPAAHTILTETYESANYHQFRQAERSLPTDVWVTHPKIGRYNQSRSRREIKLADELLDTLRPKLKSMRASELLDSLEVSPPDSYDWIPESVAFYFFRDGNEMIIEELNRRPKSEFETLRSYTEDRRVVFTDPSGEYLTVGSVVHRLLGDISWSL</sequence>
<protein>
    <submittedName>
        <fullName evidence="1">Uncharacterized protein</fullName>
    </submittedName>
</protein>